<protein>
    <submittedName>
        <fullName evidence="1">Toll-like receptor 8</fullName>
    </submittedName>
</protein>
<reference evidence="1 2" key="1">
    <citation type="submission" date="2019-04" db="EMBL/GenBank/DDBJ databases">
        <title>Draft genome of the big-headed turtle Platysternon megacephalum.</title>
        <authorList>
            <person name="Gong S."/>
        </authorList>
    </citation>
    <scope>NUCLEOTIDE SEQUENCE [LARGE SCALE GENOMIC DNA]</scope>
    <source>
        <strain evidence="1">DO16091913</strain>
        <tissue evidence="1">Muscle</tissue>
    </source>
</reference>
<organism evidence="1 2">
    <name type="scientific">Platysternon megacephalum</name>
    <name type="common">big-headed turtle</name>
    <dbReference type="NCBI Taxonomy" id="55544"/>
    <lineage>
        <taxon>Eukaryota</taxon>
        <taxon>Metazoa</taxon>
        <taxon>Chordata</taxon>
        <taxon>Craniata</taxon>
        <taxon>Vertebrata</taxon>
        <taxon>Euteleostomi</taxon>
        <taxon>Archelosauria</taxon>
        <taxon>Testudinata</taxon>
        <taxon>Testudines</taxon>
        <taxon>Cryptodira</taxon>
        <taxon>Durocryptodira</taxon>
        <taxon>Testudinoidea</taxon>
        <taxon>Platysternidae</taxon>
        <taxon>Platysternon</taxon>
    </lineage>
</organism>
<accession>A0A4D9ETS4</accession>
<evidence type="ECO:0000313" key="2">
    <source>
        <dbReference type="Proteomes" id="UP000297703"/>
    </source>
</evidence>
<sequence length="136" mass="14466">MILPSDAGNCPGGSSPQEENWACPCQARGNAVGGKLNGSVCEHLNLSLSNVPTGAAPSSCARSLLQSQDLALCCYLHLLWQSRFGPGGWCSRSGFVHILHLVTEGTKPPPHPLFVKCHSRSKRLLLNKSRHGSPGL</sequence>
<comment type="caution">
    <text evidence="1">The sequence shown here is derived from an EMBL/GenBank/DDBJ whole genome shotgun (WGS) entry which is preliminary data.</text>
</comment>
<gene>
    <name evidence="1" type="ORF">DR999_PMT06028</name>
</gene>
<keyword evidence="1" id="KW-0675">Receptor</keyword>
<keyword evidence="2" id="KW-1185">Reference proteome</keyword>
<dbReference type="AlphaFoldDB" id="A0A4D9ETS4"/>
<dbReference type="EMBL" id="QXTE01000039">
    <property type="protein sequence ID" value="TFK10628.1"/>
    <property type="molecule type" value="Genomic_DNA"/>
</dbReference>
<proteinExistence type="predicted"/>
<dbReference type="Proteomes" id="UP000297703">
    <property type="component" value="Unassembled WGS sequence"/>
</dbReference>
<name>A0A4D9ETS4_9SAUR</name>
<reference evidence="1 2" key="2">
    <citation type="submission" date="2019-04" db="EMBL/GenBank/DDBJ databases">
        <title>The genome sequence of big-headed turtle.</title>
        <authorList>
            <person name="Gong S."/>
        </authorList>
    </citation>
    <scope>NUCLEOTIDE SEQUENCE [LARGE SCALE GENOMIC DNA]</scope>
    <source>
        <strain evidence="1">DO16091913</strain>
        <tissue evidence="1">Muscle</tissue>
    </source>
</reference>
<evidence type="ECO:0000313" key="1">
    <source>
        <dbReference type="EMBL" id="TFK10628.1"/>
    </source>
</evidence>